<proteinExistence type="predicted"/>
<reference evidence="2" key="1">
    <citation type="submission" date="2014-03" db="EMBL/GenBank/DDBJ databases">
        <authorList>
            <person name="Aksoy S."/>
            <person name="Warren W."/>
            <person name="Wilson R.K."/>
        </authorList>
    </citation>
    <scope>NUCLEOTIDE SEQUENCE [LARGE SCALE GENOMIC DNA]</scope>
    <source>
        <strain evidence="2">IAEA</strain>
    </source>
</reference>
<name>A0A1A9WBN4_9MUSC</name>
<keyword evidence="2" id="KW-1185">Reference proteome</keyword>
<evidence type="ECO:0000313" key="2">
    <source>
        <dbReference type="Proteomes" id="UP000091820"/>
    </source>
</evidence>
<dbReference type="AlphaFoldDB" id="A0A1A9WBN4"/>
<sequence length="249" mass="28471">MYAQNMSHSSLSHILVVRSFYFMWYDNLIVFDECHRCIIPFPNIRTPLLLKIAPVVSTAKSKAMTVTNDFRQISIPPALSKVVQHLIRKKIFQSIGDNVYKSQYAFRQGFSAILLLSLTDSIRKNTYIAKPCGLISLDLSKTFNAVCHQFVLEEDCLCSSCTTSLILAKIPQVFVMRISRSCNEVYGVTVTTQQNTKNAGSGCLKYKLRDFRIMRYKACTLAICTLYMLLHSKQKHFIRVQLCDVVRLM</sequence>
<reference evidence="1" key="2">
    <citation type="submission" date="2020-05" db="UniProtKB">
        <authorList>
            <consortium name="EnsemblMetazoa"/>
        </authorList>
    </citation>
    <scope>IDENTIFICATION</scope>
    <source>
        <strain evidence="1">IAEA</strain>
    </source>
</reference>
<accession>A0A1A9WBN4</accession>
<dbReference type="Proteomes" id="UP000091820">
    <property type="component" value="Unassembled WGS sequence"/>
</dbReference>
<protein>
    <submittedName>
        <fullName evidence="1">Reverse transcriptase domain-containing protein</fullName>
    </submittedName>
</protein>
<dbReference type="VEuPathDB" id="VectorBase:GBRI013626"/>
<evidence type="ECO:0000313" key="1">
    <source>
        <dbReference type="EnsemblMetazoa" id="GBRI013626-PA"/>
    </source>
</evidence>
<organism evidence="1 2">
    <name type="scientific">Glossina brevipalpis</name>
    <dbReference type="NCBI Taxonomy" id="37001"/>
    <lineage>
        <taxon>Eukaryota</taxon>
        <taxon>Metazoa</taxon>
        <taxon>Ecdysozoa</taxon>
        <taxon>Arthropoda</taxon>
        <taxon>Hexapoda</taxon>
        <taxon>Insecta</taxon>
        <taxon>Pterygota</taxon>
        <taxon>Neoptera</taxon>
        <taxon>Endopterygota</taxon>
        <taxon>Diptera</taxon>
        <taxon>Brachycera</taxon>
        <taxon>Muscomorpha</taxon>
        <taxon>Hippoboscoidea</taxon>
        <taxon>Glossinidae</taxon>
        <taxon>Glossina</taxon>
    </lineage>
</organism>
<dbReference type="EnsemblMetazoa" id="GBRI013626-RA">
    <property type="protein sequence ID" value="GBRI013626-PA"/>
    <property type="gene ID" value="GBRI013626"/>
</dbReference>